<dbReference type="EMBL" id="MCFE01000393">
    <property type="protein sequence ID" value="ORX90209.1"/>
    <property type="molecule type" value="Genomic_DNA"/>
</dbReference>
<feature type="compositionally biased region" description="Polar residues" evidence="1">
    <location>
        <begin position="138"/>
        <end position="149"/>
    </location>
</feature>
<feature type="compositionally biased region" description="Basic and acidic residues" evidence="1">
    <location>
        <begin position="69"/>
        <end position="88"/>
    </location>
</feature>
<feature type="compositionally biased region" description="Polar residues" evidence="1">
    <location>
        <begin position="39"/>
        <end position="48"/>
    </location>
</feature>
<feature type="region of interest" description="Disordered" evidence="1">
    <location>
        <begin position="1"/>
        <end position="356"/>
    </location>
</feature>
<protein>
    <recommendedName>
        <fullName evidence="2">WW domain-containing protein</fullName>
    </recommendedName>
</protein>
<feature type="compositionally biased region" description="Acidic residues" evidence="1">
    <location>
        <begin position="18"/>
        <end position="34"/>
    </location>
</feature>
<dbReference type="Gene3D" id="2.20.70.10">
    <property type="match status" value="1"/>
</dbReference>
<dbReference type="AlphaFoldDB" id="A0A1Y1XWS5"/>
<dbReference type="InterPro" id="IPR001202">
    <property type="entry name" value="WW_dom"/>
</dbReference>
<dbReference type="Proteomes" id="UP000193498">
    <property type="component" value="Unassembled WGS sequence"/>
</dbReference>
<proteinExistence type="predicted"/>
<dbReference type="CDD" id="cd00201">
    <property type="entry name" value="WW"/>
    <property type="match status" value="1"/>
</dbReference>
<feature type="compositionally biased region" description="Basic and acidic residues" evidence="1">
    <location>
        <begin position="96"/>
        <end position="108"/>
    </location>
</feature>
<gene>
    <name evidence="3" type="ORF">K493DRAFT_61159</name>
</gene>
<feature type="compositionally biased region" description="Basic and acidic residues" evidence="1">
    <location>
        <begin position="329"/>
        <end position="340"/>
    </location>
</feature>
<dbReference type="PROSITE" id="PS50020">
    <property type="entry name" value="WW_DOMAIN_2"/>
    <property type="match status" value="1"/>
</dbReference>
<evidence type="ECO:0000313" key="3">
    <source>
        <dbReference type="EMBL" id="ORX90209.1"/>
    </source>
</evidence>
<evidence type="ECO:0000256" key="1">
    <source>
        <dbReference type="SAM" id="MobiDB-lite"/>
    </source>
</evidence>
<feature type="compositionally biased region" description="Basic and acidic residues" evidence="1">
    <location>
        <begin position="150"/>
        <end position="233"/>
    </location>
</feature>
<dbReference type="SUPFAM" id="SSF51045">
    <property type="entry name" value="WW domain"/>
    <property type="match status" value="1"/>
</dbReference>
<name>A0A1Y1XWS5_9FUNG</name>
<comment type="caution">
    <text evidence="3">The sequence shown here is derived from an EMBL/GenBank/DDBJ whole genome shotgun (WGS) entry which is preliminary data.</text>
</comment>
<feature type="compositionally biased region" description="Basic and acidic residues" evidence="1">
    <location>
        <begin position="297"/>
        <end position="322"/>
    </location>
</feature>
<dbReference type="InterPro" id="IPR036020">
    <property type="entry name" value="WW_dom_sf"/>
</dbReference>
<organism evidence="3 4">
    <name type="scientific">Basidiobolus meristosporus CBS 931.73</name>
    <dbReference type="NCBI Taxonomy" id="1314790"/>
    <lineage>
        <taxon>Eukaryota</taxon>
        <taxon>Fungi</taxon>
        <taxon>Fungi incertae sedis</taxon>
        <taxon>Zoopagomycota</taxon>
        <taxon>Entomophthoromycotina</taxon>
        <taxon>Basidiobolomycetes</taxon>
        <taxon>Basidiobolales</taxon>
        <taxon>Basidiobolaceae</taxon>
        <taxon>Basidiobolus</taxon>
    </lineage>
</organism>
<evidence type="ECO:0000259" key="2">
    <source>
        <dbReference type="PROSITE" id="PS50020"/>
    </source>
</evidence>
<keyword evidence="4" id="KW-1185">Reference proteome</keyword>
<dbReference type="OrthoDB" id="2291065at2759"/>
<dbReference type="SMART" id="SM00456">
    <property type="entry name" value="WW"/>
    <property type="match status" value="1"/>
</dbReference>
<dbReference type="InParanoid" id="A0A1Y1XWS5"/>
<sequence length="356" mass="42556">MLAPTYDEPEDVISFHADEEDEMLLFSEESEDEQEKSSLHTPSNTNSYPAEADKASTTKVVNDIEDTQTADHEPRSPTKDERKEEKPNTEPSEEDSGVKRSSSHDSNHSHKRSRTASPALRPWTKAYTSKGELYFYNPETNESRWTFPTDQDRKDIKREAPRDYDRRPVRDQERKHSGDRTSDFPRNPPRKDEKANSRDDRYAYNQPERRQDAYNQSERRQDAYNQPERRQDVYRSTQPPSLAYTERSTDRPYHQRAPRQPPRQYSPDRRLPDREYSRSSNRMPEAQQLPRSMYNPRESRGRPDFDEHRESYLHPSVRRDFYGRPQYPRMDRPDTARHNEPQSWRYGSRVERDRRR</sequence>
<reference evidence="3 4" key="1">
    <citation type="submission" date="2016-07" db="EMBL/GenBank/DDBJ databases">
        <title>Pervasive Adenine N6-methylation of Active Genes in Fungi.</title>
        <authorList>
            <consortium name="DOE Joint Genome Institute"/>
            <person name="Mondo S.J."/>
            <person name="Dannebaum R.O."/>
            <person name="Kuo R.C."/>
            <person name="Labutti K."/>
            <person name="Haridas S."/>
            <person name="Kuo A."/>
            <person name="Salamov A."/>
            <person name="Ahrendt S.R."/>
            <person name="Lipzen A."/>
            <person name="Sullivan W."/>
            <person name="Andreopoulos W.B."/>
            <person name="Clum A."/>
            <person name="Lindquist E."/>
            <person name="Daum C."/>
            <person name="Ramamoorthy G.K."/>
            <person name="Gryganskyi A."/>
            <person name="Culley D."/>
            <person name="Magnuson J.K."/>
            <person name="James T.Y."/>
            <person name="O'Malley M.A."/>
            <person name="Stajich J.E."/>
            <person name="Spatafora J.W."/>
            <person name="Visel A."/>
            <person name="Grigoriev I.V."/>
        </authorList>
    </citation>
    <scope>NUCLEOTIDE SEQUENCE [LARGE SCALE GENOMIC DNA]</scope>
    <source>
        <strain evidence="3 4">CBS 931.73</strain>
    </source>
</reference>
<dbReference type="PROSITE" id="PS01159">
    <property type="entry name" value="WW_DOMAIN_1"/>
    <property type="match status" value="1"/>
</dbReference>
<accession>A0A1Y1XWS5</accession>
<evidence type="ECO:0000313" key="4">
    <source>
        <dbReference type="Proteomes" id="UP000193498"/>
    </source>
</evidence>
<dbReference type="Pfam" id="PF00397">
    <property type="entry name" value="WW"/>
    <property type="match status" value="1"/>
</dbReference>
<feature type="compositionally biased region" description="Basic and acidic residues" evidence="1">
    <location>
        <begin position="266"/>
        <end position="277"/>
    </location>
</feature>
<feature type="domain" description="WW" evidence="2">
    <location>
        <begin position="117"/>
        <end position="150"/>
    </location>
</feature>